<evidence type="ECO:0000256" key="8">
    <source>
        <dbReference type="ARBA" id="ARBA00023136"/>
    </source>
</evidence>
<keyword evidence="8 9" id="KW-0472">Membrane</keyword>
<evidence type="ECO:0008006" key="11">
    <source>
        <dbReference type="Google" id="ProtNLM"/>
    </source>
</evidence>
<dbReference type="NCBIfam" id="TIGR00739">
    <property type="entry name" value="yajC"/>
    <property type="match status" value="1"/>
</dbReference>
<reference evidence="10" key="1">
    <citation type="submission" date="2018-05" db="EMBL/GenBank/DDBJ databases">
        <authorList>
            <person name="Lanie J.A."/>
            <person name="Ng W.-L."/>
            <person name="Kazmierczak K.M."/>
            <person name="Andrzejewski T.M."/>
            <person name="Davidsen T.M."/>
            <person name="Wayne K.J."/>
            <person name="Tettelin H."/>
            <person name="Glass J.I."/>
            <person name="Rusch D."/>
            <person name="Podicherti R."/>
            <person name="Tsui H.-C.T."/>
            <person name="Winkler M.E."/>
        </authorList>
    </citation>
    <scope>NUCLEOTIDE SEQUENCE</scope>
</reference>
<dbReference type="InterPro" id="IPR003849">
    <property type="entry name" value="Preprotein_translocase_YajC"/>
</dbReference>
<dbReference type="EMBL" id="UINC01028570">
    <property type="protein sequence ID" value="SVB09778.1"/>
    <property type="molecule type" value="Genomic_DNA"/>
</dbReference>
<dbReference type="Pfam" id="PF02699">
    <property type="entry name" value="YajC"/>
    <property type="match status" value="1"/>
</dbReference>
<dbReference type="PRINTS" id="PR01853">
    <property type="entry name" value="YAJCTRNLCASE"/>
</dbReference>
<sequence>MLDLAFAMAPPSDGADPGGGSLLALLPPMIMMFMIFYFVLIRPQKKKQDEARKMIDELKEGDTVVTLSGIHGTVKKLKEDTIMLQISDNVRIKINRSSIGTKKV</sequence>
<evidence type="ECO:0000256" key="6">
    <source>
        <dbReference type="ARBA" id="ARBA00022989"/>
    </source>
</evidence>
<evidence type="ECO:0000256" key="4">
    <source>
        <dbReference type="ARBA" id="ARBA00022692"/>
    </source>
</evidence>
<evidence type="ECO:0000256" key="2">
    <source>
        <dbReference type="ARBA" id="ARBA00022448"/>
    </source>
</evidence>
<dbReference type="PANTHER" id="PTHR33909:SF1">
    <property type="entry name" value="SEC TRANSLOCON ACCESSORY COMPLEX SUBUNIT YAJC"/>
    <property type="match status" value="1"/>
</dbReference>
<keyword evidence="2" id="KW-0813">Transport</keyword>
<keyword evidence="6 9" id="KW-1133">Transmembrane helix</keyword>
<dbReference type="AlphaFoldDB" id="A0A382B7P4"/>
<dbReference type="SMART" id="SM01323">
    <property type="entry name" value="YajC"/>
    <property type="match status" value="1"/>
</dbReference>
<keyword evidence="5" id="KW-0653">Protein transport</keyword>
<name>A0A382B7P4_9ZZZZ</name>
<evidence type="ECO:0000256" key="7">
    <source>
        <dbReference type="ARBA" id="ARBA00023010"/>
    </source>
</evidence>
<comment type="subcellular location">
    <subcellularLocation>
        <location evidence="1">Cell membrane</location>
        <topology evidence="1">Single-pass membrane protein</topology>
    </subcellularLocation>
</comment>
<protein>
    <recommendedName>
        <fullName evidence="11">Preprotein translocase subunit YajC</fullName>
    </recommendedName>
</protein>
<dbReference type="GO" id="GO:0015031">
    <property type="term" value="P:protein transport"/>
    <property type="evidence" value="ECO:0007669"/>
    <property type="project" value="UniProtKB-KW"/>
</dbReference>
<dbReference type="GO" id="GO:0005886">
    <property type="term" value="C:plasma membrane"/>
    <property type="evidence" value="ECO:0007669"/>
    <property type="project" value="UniProtKB-SubCell"/>
</dbReference>
<dbReference type="PANTHER" id="PTHR33909">
    <property type="entry name" value="SEC TRANSLOCON ACCESSORY COMPLEX SUBUNIT YAJC"/>
    <property type="match status" value="1"/>
</dbReference>
<organism evidence="10">
    <name type="scientific">marine metagenome</name>
    <dbReference type="NCBI Taxonomy" id="408172"/>
    <lineage>
        <taxon>unclassified sequences</taxon>
        <taxon>metagenomes</taxon>
        <taxon>ecological metagenomes</taxon>
    </lineage>
</organism>
<accession>A0A382B7P4</accession>
<evidence type="ECO:0000256" key="1">
    <source>
        <dbReference type="ARBA" id="ARBA00004162"/>
    </source>
</evidence>
<evidence type="ECO:0000256" key="5">
    <source>
        <dbReference type="ARBA" id="ARBA00022927"/>
    </source>
</evidence>
<evidence type="ECO:0000256" key="9">
    <source>
        <dbReference type="SAM" id="Phobius"/>
    </source>
</evidence>
<keyword evidence="7" id="KW-0811">Translocation</keyword>
<feature type="transmembrane region" description="Helical" evidence="9">
    <location>
        <begin position="20"/>
        <end position="40"/>
    </location>
</feature>
<evidence type="ECO:0000313" key="10">
    <source>
        <dbReference type="EMBL" id="SVB09778.1"/>
    </source>
</evidence>
<keyword evidence="3" id="KW-1003">Cell membrane</keyword>
<gene>
    <name evidence="10" type="ORF">METZ01_LOCUS162632</name>
</gene>
<evidence type="ECO:0000256" key="3">
    <source>
        <dbReference type="ARBA" id="ARBA00022475"/>
    </source>
</evidence>
<proteinExistence type="predicted"/>
<keyword evidence="4 9" id="KW-0812">Transmembrane</keyword>